<evidence type="ECO:0000313" key="10">
    <source>
        <dbReference type="EMBL" id="RMC95477.1"/>
    </source>
</evidence>
<evidence type="ECO:0000259" key="9">
    <source>
        <dbReference type="Pfam" id="PF02470"/>
    </source>
</evidence>
<evidence type="ECO:0000256" key="8">
    <source>
        <dbReference type="SAM" id="Phobius"/>
    </source>
</evidence>
<name>A0A454JGG5_9NEIS</name>
<proteinExistence type="predicted"/>
<keyword evidence="2" id="KW-1003">Cell membrane</keyword>
<dbReference type="InterPro" id="IPR051800">
    <property type="entry name" value="PqiA-PqiB_transport"/>
</dbReference>
<organism evidence="10 11">
    <name type="scientific">Aquitalea palustris</name>
    <dbReference type="NCBI Taxonomy" id="2480983"/>
    <lineage>
        <taxon>Bacteria</taxon>
        <taxon>Pseudomonadati</taxon>
        <taxon>Pseudomonadota</taxon>
        <taxon>Betaproteobacteria</taxon>
        <taxon>Neisseriales</taxon>
        <taxon>Chromobacteriaceae</taxon>
        <taxon>Aquitalea</taxon>
    </lineage>
</organism>
<reference evidence="10 11" key="1">
    <citation type="submission" date="2018-10" db="EMBL/GenBank/DDBJ databases">
        <title>Draft genome sequence of Aquitalea MWU14-2217 isolated from a wild cranberry bog in Provincetown, Massachusetts.</title>
        <authorList>
            <person name="Ebadzadsahrai G."/>
            <person name="Soby S."/>
        </authorList>
    </citation>
    <scope>NUCLEOTIDE SEQUENCE [LARGE SCALE GENOMIC DNA]</scope>
    <source>
        <strain evidence="10 11">MWU14-2217</strain>
    </source>
</reference>
<evidence type="ECO:0000256" key="4">
    <source>
        <dbReference type="ARBA" id="ARBA00022692"/>
    </source>
</evidence>
<comment type="subcellular location">
    <subcellularLocation>
        <location evidence="1">Cell inner membrane</location>
    </subcellularLocation>
</comment>
<feature type="domain" description="Mce/MlaD" evidence="9">
    <location>
        <begin position="314"/>
        <end position="412"/>
    </location>
</feature>
<evidence type="ECO:0000256" key="7">
    <source>
        <dbReference type="SAM" id="MobiDB-lite"/>
    </source>
</evidence>
<keyword evidence="6 8" id="KW-0472">Membrane</keyword>
<gene>
    <name evidence="10" type="ORF">EAY64_13685</name>
</gene>
<feature type="domain" description="Mce/MlaD" evidence="9">
    <location>
        <begin position="67"/>
        <end position="158"/>
    </location>
</feature>
<evidence type="ECO:0000256" key="3">
    <source>
        <dbReference type="ARBA" id="ARBA00022519"/>
    </source>
</evidence>
<keyword evidence="11" id="KW-1185">Reference proteome</keyword>
<evidence type="ECO:0000313" key="11">
    <source>
        <dbReference type="Proteomes" id="UP000274139"/>
    </source>
</evidence>
<dbReference type="PANTHER" id="PTHR30462">
    <property type="entry name" value="INTERMEMBRANE TRANSPORT PROTEIN PQIB-RELATED"/>
    <property type="match status" value="1"/>
</dbReference>
<sequence>MSSKHTPVHDETNPAATDHTAPGATVPLAVAAQGDSHPWLPGLIWLIPLLAAVIGGYLAVQAILARGPSITITFRSAEGLEAGKTRIKYKDVEIGEVIAVRISPDNKTIEATAQLNKEAERFLARDSRFWIVRPRIAGGSVSGLGTLLSGAYIGMDAGKSHETAKHFTGLDVPPIVTGDLPGRQYILKASELGSLDIGAPVYFRRVPVGQVTAYQLDKTGHSVDITIFINAPYDQFVSTGSRFWHASGVDLSISANGLKVNTQSLSAIMLGGVAFETPPQSEGPIPAETTRVFMLSNTREQAMQTPDHEALPLQLKFQQSVRGLVVGAPVDFRGITIGEVSNIAMEYDAPRKDFNMVVTIQIFPSRLLSMSSNLDAKRLHQMKLDSLVQHGLRAQLRSGSLLTGQLYVALDFFRDAAKARLVHDKNMDVLPTIPGDLEEMQGVLQRIARKLDKVPFDRIGQDLDANLKQLHATLNTVQQLGSNLDGKVIPQTMATLQQLQHTLDTASQTLQADSPLQQDVRQAAQEVTETARSFRALSDYLERHPDALIRGKQGDRP</sequence>
<accession>A0A454JGG5</accession>
<dbReference type="AlphaFoldDB" id="A0A454JGG5"/>
<dbReference type="InterPro" id="IPR003399">
    <property type="entry name" value="Mce/MlaD"/>
</dbReference>
<feature type="region of interest" description="Disordered" evidence="7">
    <location>
        <begin position="1"/>
        <end position="21"/>
    </location>
</feature>
<dbReference type="PANTHER" id="PTHR30462:SF0">
    <property type="entry name" value="INTERMEMBRANE TRANSPORT PROTEIN YEBT"/>
    <property type="match status" value="1"/>
</dbReference>
<evidence type="ECO:0000256" key="1">
    <source>
        <dbReference type="ARBA" id="ARBA00004533"/>
    </source>
</evidence>
<dbReference type="EMBL" id="RFAR01000056">
    <property type="protein sequence ID" value="RMC95477.1"/>
    <property type="molecule type" value="Genomic_DNA"/>
</dbReference>
<comment type="caution">
    <text evidence="10">The sequence shown here is derived from an EMBL/GenBank/DDBJ whole genome shotgun (WGS) entry which is preliminary data.</text>
</comment>
<feature type="transmembrane region" description="Helical" evidence="8">
    <location>
        <begin position="43"/>
        <end position="65"/>
    </location>
</feature>
<protein>
    <submittedName>
        <fullName evidence="10">MCE family protein</fullName>
    </submittedName>
</protein>
<feature type="domain" description="Mce/MlaD" evidence="9">
    <location>
        <begin position="182"/>
        <end position="242"/>
    </location>
</feature>
<evidence type="ECO:0000256" key="2">
    <source>
        <dbReference type="ARBA" id="ARBA00022475"/>
    </source>
</evidence>
<evidence type="ECO:0000256" key="5">
    <source>
        <dbReference type="ARBA" id="ARBA00022989"/>
    </source>
</evidence>
<dbReference type="OrthoDB" id="9806984at2"/>
<keyword evidence="3" id="KW-0997">Cell inner membrane</keyword>
<dbReference type="Proteomes" id="UP000274139">
    <property type="component" value="Unassembled WGS sequence"/>
</dbReference>
<keyword evidence="4 8" id="KW-0812">Transmembrane</keyword>
<dbReference type="GO" id="GO:0005886">
    <property type="term" value="C:plasma membrane"/>
    <property type="evidence" value="ECO:0007669"/>
    <property type="project" value="UniProtKB-SubCell"/>
</dbReference>
<keyword evidence="5 8" id="KW-1133">Transmembrane helix</keyword>
<dbReference type="Pfam" id="PF02470">
    <property type="entry name" value="MlaD"/>
    <property type="match status" value="3"/>
</dbReference>
<evidence type="ECO:0000256" key="6">
    <source>
        <dbReference type="ARBA" id="ARBA00023136"/>
    </source>
</evidence>